<sequence length="312" mass="34593">MFNRISSLTLFAILAVMPLRAQYDASFSHYWAMQPSFNPAAVGKDTKFNVVGAYSLDFAGYEHNPNTFYVGADIPLYSIKHYHGAGLSIQNDKLGLSTHQRISAQYAFRYNLFGGTISAGVQLGMLLENFDGTKLDLGDSGDRAFPTTNVNGNALDIGLGVYYSGREWYAGASVQHINVPTVELGEKNELEVKSTYYLTCGYNIKFNSPFVSIPTSILAKYDGNGYRTDLTFRVVYTNENRILYAGLGYSPTNSVTAYLGGRFHGINIGYSYEMYTRNVGIGNGSHGLLIIYQTDINLQKKGRNLHKSVRFL</sequence>
<evidence type="ECO:0000313" key="2">
    <source>
        <dbReference type="EMBL" id="EHO72801.1"/>
    </source>
</evidence>
<dbReference type="Pfam" id="PF11751">
    <property type="entry name" value="PorP_SprF"/>
    <property type="match status" value="1"/>
</dbReference>
<protein>
    <recommendedName>
        <fullName evidence="4">Bacteroidetes-specific membrane protein</fullName>
    </recommendedName>
</protein>
<dbReference type="STRING" id="883158.HMPREF9140_00561"/>
<gene>
    <name evidence="2" type="ORF">HMPREF9140_00561</name>
</gene>
<reference evidence="2 3" key="1">
    <citation type="submission" date="2011-12" db="EMBL/GenBank/DDBJ databases">
        <title>The Genome Sequence of Prevotella micans F0438.</title>
        <authorList>
            <consortium name="The Broad Institute Genome Sequencing Platform"/>
            <person name="Earl A."/>
            <person name="Ward D."/>
            <person name="Feldgarden M."/>
            <person name="Gevers D."/>
            <person name="Izard J."/>
            <person name="Baranova O.V."/>
            <person name="Blanton J.M."/>
            <person name="Wade W.G."/>
            <person name="Dewhirst F.E."/>
            <person name="Young S.K."/>
            <person name="Zeng Q."/>
            <person name="Gargeya S."/>
            <person name="Fitzgerald M."/>
            <person name="Haas B."/>
            <person name="Abouelleil A."/>
            <person name="Alvarado L."/>
            <person name="Arachchi H.M."/>
            <person name="Berlin A."/>
            <person name="Chapman S.B."/>
            <person name="Gearin G."/>
            <person name="Goldberg J."/>
            <person name="Griggs A."/>
            <person name="Gujja S."/>
            <person name="Hansen M."/>
            <person name="Heiman D."/>
            <person name="Howarth C."/>
            <person name="Larimer J."/>
            <person name="Lui A."/>
            <person name="MacDonald P.J.P."/>
            <person name="McCowen C."/>
            <person name="Montmayeur A."/>
            <person name="Murphy C."/>
            <person name="Neiman D."/>
            <person name="Pearson M."/>
            <person name="Priest M."/>
            <person name="Roberts A."/>
            <person name="Saif S."/>
            <person name="Shea T."/>
            <person name="Sisk P."/>
            <person name="Stolte C."/>
            <person name="Sykes S."/>
            <person name="Wortman J."/>
            <person name="Nusbaum C."/>
            <person name="Birren B."/>
        </authorList>
    </citation>
    <scope>NUCLEOTIDE SEQUENCE [LARGE SCALE GENOMIC DNA]</scope>
    <source>
        <strain evidence="2 3">F0438</strain>
    </source>
</reference>
<keyword evidence="3" id="KW-1185">Reference proteome</keyword>
<name>H1Q0X3_9BACT</name>
<evidence type="ECO:0008006" key="4">
    <source>
        <dbReference type="Google" id="ProtNLM"/>
    </source>
</evidence>
<evidence type="ECO:0000256" key="1">
    <source>
        <dbReference type="SAM" id="SignalP"/>
    </source>
</evidence>
<dbReference type="NCBIfam" id="TIGR03519">
    <property type="entry name" value="T9SS_PorP_fam"/>
    <property type="match status" value="1"/>
</dbReference>
<dbReference type="AlphaFoldDB" id="H1Q0X3"/>
<dbReference type="eggNOG" id="COG0226">
    <property type="taxonomic scope" value="Bacteria"/>
</dbReference>
<feature type="signal peptide" evidence="1">
    <location>
        <begin position="1"/>
        <end position="21"/>
    </location>
</feature>
<dbReference type="Proteomes" id="UP000016023">
    <property type="component" value="Unassembled WGS sequence"/>
</dbReference>
<dbReference type="PATRIC" id="fig|883158.3.peg.573"/>
<evidence type="ECO:0000313" key="3">
    <source>
        <dbReference type="Proteomes" id="UP000016023"/>
    </source>
</evidence>
<accession>H1Q0X3</accession>
<dbReference type="EMBL" id="AGWK01000018">
    <property type="protein sequence ID" value="EHO72801.1"/>
    <property type="molecule type" value="Genomic_DNA"/>
</dbReference>
<comment type="caution">
    <text evidence="2">The sequence shown here is derived from an EMBL/GenBank/DDBJ whole genome shotgun (WGS) entry which is preliminary data.</text>
</comment>
<keyword evidence="1" id="KW-0732">Signal</keyword>
<organism evidence="2 3">
    <name type="scientific">Prevotella micans F0438</name>
    <dbReference type="NCBI Taxonomy" id="883158"/>
    <lineage>
        <taxon>Bacteria</taxon>
        <taxon>Pseudomonadati</taxon>
        <taxon>Bacteroidota</taxon>
        <taxon>Bacteroidia</taxon>
        <taxon>Bacteroidales</taxon>
        <taxon>Prevotellaceae</taxon>
        <taxon>Prevotella</taxon>
    </lineage>
</organism>
<proteinExistence type="predicted"/>
<dbReference type="HOGENOM" id="CLU_068235_0_0_10"/>
<feature type="chain" id="PRO_5003552819" description="Bacteroidetes-specific membrane protein" evidence="1">
    <location>
        <begin position="22"/>
        <end position="312"/>
    </location>
</feature>
<dbReference type="InterPro" id="IPR019861">
    <property type="entry name" value="PorP/SprF_Bacteroidetes"/>
</dbReference>